<evidence type="ECO:0000256" key="9">
    <source>
        <dbReference type="ARBA" id="ARBA00022967"/>
    </source>
</evidence>
<dbReference type="PANTHER" id="PTHR10160">
    <property type="entry name" value="NAD(P) TRANSHYDROGENASE"/>
    <property type="match status" value="1"/>
</dbReference>
<comment type="subcellular location">
    <subcellularLocation>
        <location evidence="2">Cell inner membrane</location>
        <topology evidence="2">Multi-pass membrane protein</topology>
    </subcellularLocation>
</comment>
<keyword evidence="10 18" id="KW-1133">Transmembrane helix</keyword>
<dbReference type="SMART" id="SM01003">
    <property type="entry name" value="AlaDh_PNT_N"/>
    <property type="match status" value="1"/>
</dbReference>
<feature type="domain" description="Alanine dehydrogenase/pyridine nucleotide transhydrogenase N-terminal" evidence="20">
    <location>
        <begin position="4"/>
        <end position="134"/>
    </location>
</feature>
<feature type="transmembrane region" description="Helical" evidence="18">
    <location>
        <begin position="428"/>
        <end position="447"/>
    </location>
</feature>
<dbReference type="InterPro" id="IPR007698">
    <property type="entry name" value="AlaDH/PNT_NAD(H)-bd"/>
</dbReference>
<keyword evidence="9" id="KW-1278">Translocase</keyword>
<dbReference type="InterPro" id="IPR026255">
    <property type="entry name" value="NADP_transhyd_a"/>
</dbReference>
<organism evidence="21 22">
    <name type="scientific">Pilimelia anulata</name>
    <dbReference type="NCBI Taxonomy" id="53371"/>
    <lineage>
        <taxon>Bacteria</taxon>
        <taxon>Bacillati</taxon>
        <taxon>Actinomycetota</taxon>
        <taxon>Actinomycetes</taxon>
        <taxon>Micromonosporales</taxon>
        <taxon>Micromonosporaceae</taxon>
        <taxon>Pilimelia</taxon>
    </lineage>
</organism>
<dbReference type="SUPFAM" id="SSF51735">
    <property type="entry name" value="NAD(P)-binding Rossmann-fold domains"/>
    <property type="match status" value="1"/>
</dbReference>
<keyword evidence="22" id="KW-1185">Reference proteome</keyword>
<dbReference type="FunFam" id="3.40.50.720:FF:000028">
    <property type="entry name" value="NAD(P) transhydrogenase subunit alpha"/>
    <property type="match status" value="1"/>
</dbReference>
<feature type="transmembrane region" description="Helical" evidence="18">
    <location>
        <begin position="477"/>
        <end position="499"/>
    </location>
</feature>
<evidence type="ECO:0000256" key="14">
    <source>
        <dbReference type="ARBA" id="ARBA00071831"/>
    </source>
</evidence>
<evidence type="ECO:0000259" key="20">
    <source>
        <dbReference type="SMART" id="SM01003"/>
    </source>
</evidence>
<comment type="caution">
    <text evidence="21">The sequence shown here is derived from an EMBL/GenBank/DDBJ whole genome shotgun (WGS) entry which is preliminary data.</text>
</comment>
<evidence type="ECO:0000256" key="18">
    <source>
        <dbReference type="SAM" id="Phobius"/>
    </source>
</evidence>
<evidence type="ECO:0000256" key="10">
    <source>
        <dbReference type="ARBA" id="ARBA00022989"/>
    </source>
</evidence>
<dbReference type="AlphaFoldDB" id="A0A8J3B459"/>
<comment type="catalytic activity">
    <reaction evidence="13">
        <text>NAD(+) + NADPH + H(+)(in) = NADH + NADP(+) + H(+)(out)</text>
        <dbReference type="Rhea" id="RHEA:47992"/>
        <dbReference type="ChEBI" id="CHEBI:15378"/>
        <dbReference type="ChEBI" id="CHEBI:57540"/>
        <dbReference type="ChEBI" id="CHEBI:57783"/>
        <dbReference type="ChEBI" id="CHEBI:57945"/>
        <dbReference type="ChEBI" id="CHEBI:58349"/>
        <dbReference type="EC" id="7.1.1.1"/>
    </reaction>
</comment>
<evidence type="ECO:0000259" key="19">
    <source>
        <dbReference type="SMART" id="SM01002"/>
    </source>
</evidence>
<evidence type="ECO:0000256" key="4">
    <source>
        <dbReference type="ARBA" id="ARBA00022475"/>
    </source>
</evidence>
<dbReference type="GO" id="GO:0006740">
    <property type="term" value="P:NADPH regeneration"/>
    <property type="evidence" value="ECO:0007669"/>
    <property type="project" value="TreeGrafter"/>
</dbReference>
<keyword evidence="4" id="KW-1003">Cell membrane</keyword>
<dbReference type="InterPro" id="IPR007886">
    <property type="entry name" value="AlaDH/PNT_N"/>
</dbReference>
<evidence type="ECO:0000256" key="17">
    <source>
        <dbReference type="SAM" id="MobiDB-lite"/>
    </source>
</evidence>
<evidence type="ECO:0000256" key="13">
    <source>
        <dbReference type="ARBA" id="ARBA00048202"/>
    </source>
</evidence>
<evidence type="ECO:0000256" key="15">
    <source>
        <dbReference type="ARBA" id="ARBA00079788"/>
    </source>
</evidence>
<keyword evidence="7" id="KW-0547">Nucleotide-binding</keyword>
<evidence type="ECO:0000313" key="21">
    <source>
        <dbReference type="EMBL" id="GGJ94424.1"/>
    </source>
</evidence>
<evidence type="ECO:0000256" key="16">
    <source>
        <dbReference type="ARBA" id="ARBA00083734"/>
    </source>
</evidence>
<evidence type="ECO:0000256" key="11">
    <source>
        <dbReference type="ARBA" id="ARBA00023027"/>
    </source>
</evidence>
<dbReference type="PANTHER" id="PTHR10160:SF19">
    <property type="entry name" value="PROTON-TRANSLOCATING NAD(P)(+) TRANSHYDROGENASE"/>
    <property type="match status" value="1"/>
</dbReference>
<evidence type="ECO:0000256" key="5">
    <source>
        <dbReference type="ARBA" id="ARBA00022519"/>
    </source>
</evidence>
<dbReference type="NCBIfam" id="TIGR00561">
    <property type="entry name" value="pntA"/>
    <property type="match status" value="1"/>
</dbReference>
<evidence type="ECO:0000313" key="22">
    <source>
        <dbReference type="Proteomes" id="UP000649739"/>
    </source>
</evidence>
<feature type="domain" description="Alanine dehydrogenase/pyridine nucleotide transhydrogenase NAD(H)-binding" evidence="19">
    <location>
        <begin position="143"/>
        <end position="308"/>
    </location>
</feature>
<evidence type="ECO:0000256" key="12">
    <source>
        <dbReference type="ARBA" id="ARBA00023136"/>
    </source>
</evidence>
<keyword evidence="5" id="KW-0997">Cell inner membrane</keyword>
<dbReference type="InterPro" id="IPR024605">
    <property type="entry name" value="NADP_transhyd_a_C"/>
</dbReference>
<dbReference type="GO" id="GO:0005886">
    <property type="term" value="C:plasma membrane"/>
    <property type="evidence" value="ECO:0007669"/>
    <property type="project" value="UniProtKB-SubCell"/>
</dbReference>
<dbReference type="NCBIfam" id="NF006942">
    <property type="entry name" value="PRK09424.1"/>
    <property type="match status" value="1"/>
</dbReference>
<feature type="transmembrane region" description="Helical" evidence="18">
    <location>
        <begin position="454"/>
        <end position="471"/>
    </location>
</feature>
<dbReference type="SMART" id="SM01002">
    <property type="entry name" value="AlaDh_PNT_C"/>
    <property type="match status" value="1"/>
</dbReference>
<dbReference type="RefSeq" id="WP_189170330.1">
    <property type="nucleotide sequence ID" value="NZ_BMQB01000005.1"/>
</dbReference>
<dbReference type="Pfam" id="PF05222">
    <property type="entry name" value="AlaDh_PNT_N"/>
    <property type="match status" value="1"/>
</dbReference>
<dbReference type="SUPFAM" id="SSF52283">
    <property type="entry name" value="Formate/glycerate dehydrogenase catalytic domain-like"/>
    <property type="match status" value="1"/>
</dbReference>
<evidence type="ECO:0000256" key="3">
    <source>
        <dbReference type="ARBA" id="ARBA00012943"/>
    </source>
</evidence>
<keyword evidence="11" id="KW-0520">NAD</keyword>
<evidence type="ECO:0000256" key="7">
    <source>
        <dbReference type="ARBA" id="ARBA00022741"/>
    </source>
</evidence>
<name>A0A8J3B459_9ACTN</name>
<dbReference type="GO" id="GO:0050661">
    <property type="term" value="F:NADP binding"/>
    <property type="evidence" value="ECO:0007669"/>
    <property type="project" value="TreeGrafter"/>
</dbReference>
<evidence type="ECO:0000256" key="1">
    <source>
        <dbReference type="ARBA" id="ARBA00003943"/>
    </source>
</evidence>
<feature type="compositionally biased region" description="Pro residues" evidence="17">
    <location>
        <begin position="377"/>
        <end position="393"/>
    </location>
</feature>
<dbReference type="Pfam" id="PF01262">
    <property type="entry name" value="AlaDh_PNT_C"/>
    <property type="match status" value="1"/>
</dbReference>
<feature type="region of interest" description="Disordered" evidence="17">
    <location>
        <begin position="374"/>
        <end position="393"/>
    </location>
</feature>
<keyword evidence="12 18" id="KW-0472">Membrane</keyword>
<sequence>MIIGVIPESRPGETRVAATPATAAELIRIGYAVVVGAGAGRRSGFPDAAYTAAGATIGDPLAADVVLAINPPPAAELDRLRPGATLIGLLNPRLDPELVDDLARRPITALSMDAVPRISRAQSLDVLSSMANIAGYRAVIEAAHVFGRFFTGQVTAAGKVPPAKVLVAGAGVAGLAAIGAAGSLGAIVRATDPRPEVADQVASLGGEYLAVAEAGAEVSATGYAKEMSDDYNARAARLYAEQAADVDIIITTALIPGRPAPRLITADMVASMRPGSVIVDMAAANGGNVEGTVAGEVVVTDNGVTIIGYTDLAGRLPAQASQLYGTNLVNLLKLLTPGRDGQLALDFDDAVQRSVTVVRDGELTWPPPPVAVSAAPAPAPAAPAPAAEQPPPTAAARRRPVLVGAVAAVVLLLVTALSPAALRGHLTVFALAIVIGYYVIGHVHHALHTPLMSVTNAISGIIVVGAVLQIGHGDSLVTGLSFVAILLATINVFGGFAVTRRMLAMFTRS</sequence>
<keyword evidence="6 18" id="KW-0812">Transmembrane</keyword>
<accession>A0A8J3B459</accession>
<dbReference type="EMBL" id="BMQB01000005">
    <property type="protein sequence ID" value="GGJ94424.1"/>
    <property type="molecule type" value="Genomic_DNA"/>
</dbReference>
<evidence type="ECO:0000256" key="8">
    <source>
        <dbReference type="ARBA" id="ARBA00022857"/>
    </source>
</evidence>
<reference evidence="21" key="1">
    <citation type="journal article" date="2014" name="Int. J. Syst. Evol. Microbiol.">
        <title>Complete genome sequence of Corynebacterium casei LMG S-19264T (=DSM 44701T), isolated from a smear-ripened cheese.</title>
        <authorList>
            <consortium name="US DOE Joint Genome Institute (JGI-PGF)"/>
            <person name="Walter F."/>
            <person name="Albersmeier A."/>
            <person name="Kalinowski J."/>
            <person name="Ruckert C."/>
        </authorList>
    </citation>
    <scope>NUCLEOTIDE SEQUENCE</scope>
    <source>
        <strain evidence="21">JCM 3090</strain>
    </source>
</reference>
<dbReference type="CDD" id="cd05304">
    <property type="entry name" value="Rubrum_tdh"/>
    <property type="match status" value="1"/>
</dbReference>
<dbReference type="InterPro" id="IPR036291">
    <property type="entry name" value="NAD(P)-bd_dom_sf"/>
</dbReference>
<comment type="function">
    <text evidence="1">The transhydrogenation between NADH and NADP is coupled to respiration and ATP hydrolysis and functions as a proton pump across the membrane.</text>
</comment>
<dbReference type="EC" id="7.1.1.1" evidence="3"/>
<proteinExistence type="predicted"/>
<dbReference type="Proteomes" id="UP000649739">
    <property type="component" value="Unassembled WGS sequence"/>
</dbReference>
<dbReference type="Pfam" id="PF12769">
    <property type="entry name" value="PNTB_4TM"/>
    <property type="match status" value="1"/>
</dbReference>
<evidence type="ECO:0000256" key="2">
    <source>
        <dbReference type="ARBA" id="ARBA00004429"/>
    </source>
</evidence>
<feature type="transmembrane region" description="Helical" evidence="18">
    <location>
        <begin position="401"/>
        <end position="422"/>
    </location>
</feature>
<protein>
    <recommendedName>
        <fullName evidence="14">NAD(P) transhydrogenase subunit alpha</fullName>
        <ecNumber evidence="3">7.1.1.1</ecNumber>
    </recommendedName>
    <alternativeName>
        <fullName evidence="16">Nicotinamide nucleotide transhydrogenase subunit alpha</fullName>
    </alternativeName>
    <alternativeName>
        <fullName evidence="15">Pyridine nucleotide transhydrogenase subunit alpha</fullName>
    </alternativeName>
</protein>
<gene>
    <name evidence="21" type="primary">pntA</name>
    <name evidence="21" type="ORF">GCM10010123_25340</name>
</gene>
<reference evidence="21" key="2">
    <citation type="submission" date="2020-09" db="EMBL/GenBank/DDBJ databases">
        <authorList>
            <person name="Sun Q."/>
            <person name="Ohkuma M."/>
        </authorList>
    </citation>
    <scope>NUCLEOTIDE SEQUENCE</scope>
    <source>
        <strain evidence="21">JCM 3090</strain>
    </source>
</reference>
<keyword evidence="8" id="KW-0521">NADP</keyword>
<dbReference type="GO" id="GO:0008750">
    <property type="term" value="F:proton-translocating NAD(P)+ transhydrogenase activity"/>
    <property type="evidence" value="ECO:0007669"/>
    <property type="project" value="UniProtKB-EC"/>
</dbReference>
<dbReference type="PIRSF" id="PIRSF000203">
    <property type="entry name" value="NADP_transhydrogenase_alpha"/>
    <property type="match status" value="1"/>
</dbReference>
<evidence type="ECO:0000256" key="6">
    <source>
        <dbReference type="ARBA" id="ARBA00022692"/>
    </source>
</evidence>
<dbReference type="Gene3D" id="3.40.50.720">
    <property type="entry name" value="NAD(P)-binding Rossmann-like Domain"/>
    <property type="match status" value="2"/>
</dbReference>